<keyword evidence="3" id="KW-0964">Secreted</keyword>
<evidence type="ECO:0000256" key="7">
    <source>
        <dbReference type="ARBA" id="ARBA00023145"/>
    </source>
</evidence>
<dbReference type="InterPro" id="IPR046350">
    <property type="entry name" value="Cystatin_sf"/>
</dbReference>
<comment type="caution">
    <text evidence="8">The sequence shown here is derived from an EMBL/GenBank/DDBJ whole genome shotgun (WGS) entry which is preliminary data.</text>
</comment>
<evidence type="ECO:0000256" key="4">
    <source>
        <dbReference type="ARBA" id="ARBA00022801"/>
    </source>
</evidence>
<gene>
    <name evidence="8" type="primary">sspP</name>
    <name evidence="8" type="ORF">GCM10011573_21130</name>
</gene>
<comment type="similarity">
    <text evidence="2">Belongs to the peptidase C47 family.</text>
</comment>
<dbReference type="Gene3D" id="3.10.500.10">
    <property type="entry name" value="Staphopain proregion domain"/>
    <property type="match status" value="1"/>
</dbReference>
<proteinExistence type="inferred from homology"/>
<name>A0ABQ1P888_9ENTE</name>
<keyword evidence="6" id="KW-0843">Virulence</keyword>
<dbReference type="RefSeq" id="WP_088270275.1">
    <property type="nucleotide sequence ID" value="NZ_BMKI01000004.1"/>
</dbReference>
<dbReference type="InterPro" id="IPR008750">
    <property type="entry name" value="Peptidase_C47"/>
</dbReference>
<dbReference type="Proteomes" id="UP000630615">
    <property type="component" value="Unassembled WGS sequence"/>
</dbReference>
<dbReference type="Gene3D" id="3.90.70.10">
    <property type="entry name" value="Cysteine proteinases"/>
    <property type="match status" value="1"/>
</dbReference>
<evidence type="ECO:0000313" key="9">
    <source>
        <dbReference type="Proteomes" id="UP000630615"/>
    </source>
</evidence>
<keyword evidence="4" id="KW-0378">Hydrolase</keyword>
<accession>A0ABQ1P888</accession>
<comment type="subcellular location">
    <subcellularLocation>
        <location evidence="1">Secreted</location>
    </subcellularLocation>
</comment>
<evidence type="ECO:0000256" key="1">
    <source>
        <dbReference type="ARBA" id="ARBA00004613"/>
    </source>
</evidence>
<dbReference type="Pfam" id="PF05543">
    <property type="entry name" value="Peptidase_C47"/>
    <property type="match status" value="1"/>
</dbReference>
<protein>
    <submittedName>
        <fullName evidence="8">Staphopain A</fullName>
    </submittedName>
</protein>
<evidence type="ECO:0000256" key="2">
    <source>
        <dbReference type="ARBA" id="ARBA00010245"/>
    </source>
</evidence>
<evidence type="ECO:0000256" key="3">
    <source>
        <dbReference type="ARBA" id="ARBA00022525"/>
    </source>
</evidence>
<dbReference type="EMBL" id="BMKI01000004">
    <property type="protein sequence ID" value="GGC91306.1"/>
    <property type="molecule type" value="Genomic_DNA"/>
</dbReference>
<sequence>MRKILLGLLFSGMLFVGGNVYANEESMLTVKTETVDQALVNYATDNLSFYLKGMIKAEEGEGSLLDYKLSSPFSLLEKRNENNLTLFPITKDGKIEYIFYIKKENEGYSSKLSRMMVDELNSLISQGKGNSVVLVASEDGSIYYEGDTGLSLLWQNPDPEIQGSKENSAGEVLDEYESKDLDMISLNDTIDYVITGSSEVVKDSNSKLAPRSTTVNKFGTSINWKISENQQGNNWCMAYATTMILINKNDARATKVSDVVKWGKKGKNDGFTPEEIIKYANTRGVYPKLLERPTTWTESLKEFRKSNGLLGLWKSQVNTFHAIDLLGTYSENYMGKQMNGYVIWNPWNKYTEIVDASPKQIKYIANSTRTYTWIGTITNW</sequence>
<dbReference type="InterPro" id="IPR038765">
    <property type="entry name" value="Papain-like_cys_pep_sf"/>
</dbReference>
<keyword evidence="7" id="KW-0865">Zymogen</keyword>
<keyword evidence="5" id="KW-0788">Thiol protease</keyword>
<dbReference type="InterPro" id="IPR037155">
    <property type="entry name" value="Staphopain_pro_sf"/>
</dbReference>
<evidence type="ECO:0000256" key="6">
    <source>
        <dbReference type="ARBA" id="ARBA00023026"/>
    </source>
</evidence>
<dbReference type="SUPFAM" id="SSF54403">
    <property type="entry name" value="Cystatin/monellin"/>
    <property type="match status" value="1"/>
</dbReference>
<evidence type="ECO:0000313" key="8">
    <source>
        <dbReference type="EMBL" id="GGC91306.1"/>
    </source>
</evidence>
<dbReference type="SUPFAM" id="SSF54001">
    <property type="entry name" value="Cysteine proteinases"/>
    <property type="match status" value="1"/>
</dbReference>
<reference evidence="9" key="1">
    <citation type="journal article" date="2019" name="Int. J. Syst. Evol. Microbiol.">
        <title>The Global Catalogue of Microorganisms (GCM) 10K type strain sequencing project: providing services to taxonomists for standard genome sequencing and annotation.</title>
        <authorList>
            <consortium name="The Broad Institute Genomics Platform"/>
            <consortium name="The Broad Institute Genome Sequencing Center for Infectious Disease"/>
            <person name="Wu L."/>
            <person name="Ma J."/>
        </authorList>
    </citation>
    <scope>NUCLEOTIDE SEQUENCE [LARGE SCALE GENOMIC DNA]</scope>
    <source>
        <strain evidence="9">CGMCC 1.15942</strain>
    </source>
</reference>
<organism evidence="8 9">
    <name type="scientific">Enterococcus wangshanyuanii</name>
    <dbReference type="NCBI Taxonomy" id="2005703"/>
    <lineage>
        <taxon>Bacteria</taxon>
        <taxon>Bacillati</taxon>
        <taxon>Bacillota</taxon>
        <taxon>Bacilli</taxon>
        <taxon>Lactobacillales</taxon>
        <taxon>Enterococcaceae</taxon>
        <taxon>Enterococcus</taxon>
    </lineage>
</organism>
<keyword evidence="9" id="KW-1185">Reference proteome</keyword>
<evidence type="ECO:0000256" key="5">
    <source>
        <dbReference type="ARBA" id="ARBA00022807"/>
    </source>
</evidence>
<keyword evidence="5" id="KW-0645">Protease</keyword>